<organism evidence="2">
    <name type="scientific">Amphimedon queenslandica</name>
    <name type="common">Sponge</name>
    <dbReference type="NCBI Taxonomy" id="400682"/>
    <lineage>
        <taxon>Eukaryota</taxon>
        <taxon>Metazoa</taxon>
        <taxon>Porifera</taxon>
        <taxon>Demospongiae</taxon>
        <taxon>Heteroscleromorpha</taxon>
        <taxon>Haplosclerida</taxon>
        <taxon>Niphatidae</taxon>
        <taxon>Amphimedon</taxon>
    </lineage>
</organism>
<sequence length="492" mass="54694">MDNINYTPTSQNDHAVAPLFHRAESHNTADPVKLSPSKESLQLSSEYTGNGHETPQETTYSQLRDYSHLAHSGHPSQQLLKAGDQQETVFASTRFYDDIAINNNNDQYSPRVNDTTKLQQSPYQWNVIGKVSHTAILVLILLLLVSIFVMLLYLVRKDSCASGTSNTVSDSAGFASNGNFGTSNLSLLQNKTDHLLDHIAQHDENTAIILRKIITSTTESDSTVDDILLAANQLLALTLDLESCHDINHILPNSPSGYYHLNTDQSIYCNMGELCGEKGGWTRLGYLNMSDPTQDCPSDFENTQNNGIRTCRRNMSKSGCSSVNISANDIEYTQICGRVIGYQKGNTDALFHSSEGIDSYYLDGVSITRGSALREHVWSFIAGQSSNSLLRSSCPCNAGSTVNVPDFIENHYYCESGNNFTQKSQTTFYSDPLWDGKDCLSLESPCCESKTLPWFYRDYNALSASDLELRVCRRGSEDDEDILIAMYEIYVK</sequence>
<keyword evidence="1" id="KW-0472">Membrane</keyword>
<dbReference type="AlphaFoldDB" id="A0A1X7V4C3"/>
<name>A0A1X7V4C3_AMPQE</name>
<dbReference type="InParanoid" id="A0A1X7V4C3"/>
<dbReference type="OrthoDB" id="5971203at2759"/>
<evidence type="ECO:0000313" key="2">
    <source>
        <dbReference type="EnsemblMetazoa" id="Aqu2.1.34397_001"/>
    </source>
</evidence>
<keyword evidence="1" id="KW-0812">Transmembrane</keyword>
<feature type="transmembrane region" description="Helical" evidence="1">
    <location>
        <begin position="135"/>
        <end position="155"/>
    </location>
</feature>
<keyword evidence="1" id="KW-1133">Transmembrane helix</keyword>
<reference evidence="2" key="1">
    <citation type="submission" date="2017-05" db="UniProtKB">
        <authorList>
            <consortium name="EnsemblMetazoa"/>
        </authorList>
    </citation>
    <scope>IDENTIFICATION</scope>
</reference>
<proteinExistence type="predicted"/>
<protein>
    <submittedName>
        <fullName evidence="2">Uncharacterized protein</fullName>
    </submittedName>
</protein>
<evidence type="ECO:0000256" key="1">
    <source>
        <dbReference type="SAM" id="Phobius"/>
    </source>
</evidence>
<dbReference type="EnsemblMetazoa" id="Aqu2.1.34397_001">
    <property type="protein sequence ID" value="Aqu2.1.34397_001"/>
    <property type="gene ID" value="Aqu2.1.34397"/>
</dbReference>
<accession>A0A1X7V4C3</accession>